<sequence length="177" mass="20151">MTLAMENNYANIIEAVCLRLSEERWKPINLESESNMNRFLEEMSDLGLSIDGSISKTQRYNLNIAQSACQFSRVALSLSRDFALIHSSHLEKLTENFEKMLWCEYLFNLSTGPGNEVHQATCQFIVSQVIPLCDHTYHNDEHGSKGFISQLLPEKFPALMKAFLFLKNNDIISLSAV</sequence>
<keyword evidence="1" id="KW-1185">Reference proteome</keyword>
<dbReference type="WBParaSite" id="jg13875">
    <property type="protein sequence ID" value="jg13875"/>
    <property type="gene ID" value="jg13875"/>
</dbReference>
<reference evidence="2" key="1">
    <citation type="submission" date="2022-11" db="UniProtKB">
        <authorList>
            <consortium name="WormBaseParasite"/>
        </authorList>
    </citation>
    <scope>IDENTIFICATION</scope>
</reference>
<accession>A0A915CZA6</accession>
<protein>
    <submittedName>
        <fullName evidence="2">Uncharacterized protein</fullName>
    </submittedName>
</protein>
<evidence type="ECO:0000313" key="2">
    <source>
        <dbReference type="WBParaSite" id="jg13875"/>
    </source>
</evidence>
<proteinExistence type="predicted"/>
<dbReference type="Proteomes" id="UP000887574">
    <property type="component" value="Unplaced"/>
</dbReference>
<evidence type="ECO:0000313" key="1">
    <source>
        <dbReference type="Proteomes" id="UP000887574"/>
    </source>
</evidence>
<organism evidence="1 2">
    <name type="scientific">Ditylenchus dipsaci</name>
    <dbReference type="NCBI Taxonomy" id="166011"/>
    <lineage>
        <taxon>Eukaryota</taxon>
        <taxon>Metazoa</taxon>
        <taxon>Ecdysozoa</taxon>
        <taxon>Nematoda</taxon>
        <taxon>Chromadorea</taxon>
        <taxon>Rhabditida</taxon>
        <taxon>Tylenchina</taxon>
        <taxon>Tylenchomorpha</taxon>
        <taxon>Sphaerularioidea</taxon>
        <taxon>Anguinidae</taxon>
        <taxon>Anguininae</taxon>
        <taxon>Ditylenchus</taxon>
    </lineage>
</organism>
<dbReference type="AlphaFoldDB" id="A0A915CZA6"/>
<name>A0A915CZA6_9BILA</name>